<gene>
    <name evidence="1" type="ORF">PPENT_87.1.T0430271</name>
</gene>
<evidence type="ECO:0000313" key="1">
    <source>
        <dbReference type="EMBL" id="CAD8166076.1"/>
    </source>
</evidence>
<sequence length="177" mass="20778">MKPESKKEILAKLMQKVPIIREHRLKLGQYVRQPITYSPMNVVTPMMASRQAETITDTSTIYQLVPGFKINNQSTYKLYGSSGRKYQDKSCSITKFKTQPSFSLNSTISKIYLSPRPTKSIKYKKFVETSHTFRKNIPRRALILQSNKQDCYHQPSQWNLDRWDTNDDRNENKSFIF</sequence>
<dbReference type="Proteomes" id="UP000689195">
    <property type="component" value="Unassembled WGS sequence"/>
</dbReference>
<dbReference type="EMBL" id="CAJJDO010000043">
    <property type="protein sequence ID" value="CAD8166076.1"/>
    <property type="molecule type" value="Genomic_DNA"/>
</dbReference>
<dbReference type="AlphaFoldDB" id="A0A8S1UUH7"/>
<reference evidence="1" key="1">
    <citation type="submission" date="2021-01" db="EMBL/GenBank/DDBJ databases">
        <authorList>
            <consortium name="Genoscope - CEA"/>
            <person name="William W."/>
        </authorList>
    </citation>
    <scope>NUCLEOTIDE SEQUENCE</scope>
</reference>
<evidence type="ECO:0000313" key="2">
    <source>
        <dbReference type="Proteomes" id="UP000689195"/>
    </source>
</evidence>
<organism evidence="1 2">
    <name type="scientific">Paramecium pentaurelia</name>
    <dbReference type="NCBI Taxonomy" id="43138"/>
    <lineage>
        <taxon>Eukaryota</taxon>
        <taxon>Sar</taxon>
        <taxon>Alveolata</taxon>
        <taxon>Ciliophora</taxon>
        <taxon>Intramacronucleata</taxon>
        <taxon>Oligohymenophorea</taxon>
        <taxon>Peniculida</taxon>
        <taxon>Parameciidae</taxon>
        <taxon>Paramecium</taxon>
    </lineage>
</organism>
<protein>
    <submittedName>
        <fullName evidence="1">Uncharacterized protein</fullName>
    </submittedName>
</protein>
<comment type="caution">
    <text evidence="1">The sequence shown here is derived from an EMBL/GenBank/DDBJ whole genome shotgun (WGS) entry which is preliminary data.</text>
</comment>
<name>A0A8S1UUH7_9CILI</name>
<dbReference type="OrthoDB" id="285970at2759"/>
<proteinExistence type="predicted"/>
<keyword evidence="2" id="KW-1185">Reference proteome</keyword>
<accession>A0A8S1UUH7</accession>